<name>A0A2S8FBF1_9BACT</name>
<proteinExistence type="predicted"/>
<dbReference type="InterPro" id="IPR036249">
    <property type="entry name" value="Thioredoxin-like_sf"/>
</dbReference>
<dbReference type="AlphaFoldDB" id="A0A2S8FBF1"/>
<dbReference type="Gene3D" id="3.40.30.10">
    <property type="entry name" value="Glutaredoxin"/>
    <property type="match status" value="1"/>
</dbReference>
<dbReference type="InterPro" id="IPR001478">
    <property type="entry name" value="PDZ"/>
</dbReference>
<protein>
    <submittedName>
        <fullName evidence="2">Peptidase</fullName>
    </submittedName>
</protein>
<reference evidence="2 3" key="1">
    <citation type="submission" date="2018-02" db="EMBL/GenBank/DDBJ databases">
        <title>Comparative genomes isolates from brazilian mangrove.</title>
        <authorList>
            <person name="Araujo J.E."/>
            <person name="Taketani R.G."/>
            <person name="Silva M.C.P."/>
            <person name="Loureco M.V."/>
            <person name="Andreote F.D."/>
        </authorList>
    </citation>
    <scope>NUCLEOTIDE SEQUENCE [LARGE SCALE GENOMIC DNA]</scope>
    <source>
        <strain evidence="2 3">Hex-1 MGV</strain>
    </source>
</reference>
<organism evidence="2 3">
    <name type="scientific">Blastopirellula marina</name>
    <dbReference type="NCBI Taxonomy" id="124"/>
    <lineage>
        <taxon>Bacteria</taxon>
        <taxon>Pseudomonadati</taxon>
        <taxon>Planctomycetota</taxon>
        <taxon>Planctomycetia</taxon>
        <taxon>Pirellulales</taxon>
        <taxon>Pirellulaceae</taxon>
        <taxon>Blastopirellula</taxon>
    </lineage>
</organism>
<dbReference type="Pfam" id="PF13899">
    <property type="entry name" value="Thioredoxin_7"/>
    <property type="match status" value="1"/>
</dbReference>
<accession>A0A2S8FBF1</accession>
<gene>
    <name evidence="2" type="ORF">C5Y83_25630</name>
</gene>
<feature type="domain" description="PDZ" evidence="1">
    <location>
        <begin position="284"/>
        <end position="353"/>
    </location>
</feature>
<dbReference type="Pfam" id="PF17820">
    <property type="entry name" value="PDZ_6"/>
    <property type="match status" value="1"/>
</dbReference>
<dbReference type="SUPFAM" id="SSF50156">
    <property type="entry name" value="PDZ domain-like"/>
    <property type="match status" value="2"/>
</dbReference>
<dbReference type="Proteomes" id="UP000238322">
    <property type="component" value="Unassembled WGS sequence"/>
</dbReference>
<evidence type="ECO:0000313" key="3">
    <source>
        <dbReference type="Proteomes" id="UP000238322"/>
    </source>
</evidence>
<dbReference type="SUPFAM" id="SSF52833">
    <property type="entry name" value="Thioredoxin-like"/>
    <property type="match status" value="1"/>
</dbReference>
<evidence type="ECO:0000313" key="2">
    <source>
        <dbReference type="EMBL" id="PQO29450.1"/>
    </source>
</evidence>
<dbReference type="Gene3D" id="2.30.42.10">
    <property type="match status" value="2"/>
</dbReference>
<evidence type="ECO:0000259" key="1">
    <source>
        <dbReference type="SMART" id="SM00228"/>
    </source>
</evidence>
<dbReference type="InterPro" id="IPR041489">
    <property type="entry name" value="PDZ_6"/>
</dbReference>
<comment type="caution">
    <text evidence="2">The sequence shown here is derived from an EMBL/GenBank/DDBJ whole genome shotgun (WGS) entry which is preliminary data.</text>
</comment>
<dbReference type="EMBL" id="PUHY01000015">
    <property type="protein sequence ID" value="PQO29450.1"/>
    <property type="molecule type" value="Genomic_DNA"/>
</dbReference>
<feature type="domain" description="PDZ" evidence="1">
    <location>
        <begin position="384"/>
        <end position="474"/>
    </location>
</feature>
<dbReference type="NCBIfam" id="NF041199">
    <property type="entry name" value="trx7_PDZ_seleno"/>
    <property type="match status" value="1"/>
</dbReference>
<sequence>MIAYTFGVWKGSTASAVRSNQPGKLPLFSTLLWDLFMISLPRTCTSILFLLLMLAPLISEEPKKLTREEKVRGDREKVLSSGYWIYNDFQKGLAEAKETGKPLVVVLRCIPCEECVKLDEEIMESDPVLRPLLDKYVRVRIVGTNGLDLNLFQYDYDQSFAVFLMNADKTIYGRFGTRSHRTDWTSDVSIEGLAKAMAQGLKLHDNYPQNQALFQGKQGDEPLYPSPEKFPSLKDKYTATLNYEGDVVKSCIHCHQIGDAQKAVFRDQAKPIPDKYLFPYPHPKSIGMIIDPSETNTLKEVTSDSIAAKAGLQADDELVSLNGQVILSIADIQWVLHHCDDTDSVAAVVERGDKKIDVSIELPKGWRQQDDLSWRVSTWPMRRMVLGGLVLEEATVDQRKAAGIKDPSKMALRVRFMGRYGDHALAMKSGFKVDDILVAFDGQDDLVRETDLIAYATANCPPGDKVAIKVIRDGQPRTINLPMQK</sequence>
<dbReference type="InterPro" id="IPR036034">
    <property type="entry name" value="PDZ_sf"/>
</dbReference>
<dbReference type="SMART" id="SM00228">
    <property type="entry name" value="PDZ"/>
    <property type="match status" value="2"/>
</dbReference>